<protein>
    <submittedName>
        <fullName evidence="2">Uncharacterized protein</fullName>
    </submittedName>
</protein>
<accession>A0A8J7C3E3</accession>
<evidence type="ECO:0000313" key="3">
    <source>
        <dbReference type="Proteomes" id="UP000598633"/>
    </source>
</evidence>
<sequence length="181" mass="21659">MELIEQITMLEGVLQRHIRKWEMYFSGVERLPPQDERKRINRRIRLLAEQTVNRRAEQFRIEQLQHRFMTYSQNWERMLREREEGRSAQSHTDHELRGPEAANDTATSSVDKAEESSLFDRYRTAKSECGLEIGVDRKTFDQQIAEQRKKIEERLGRKVKFDVQIDNDKVRVVARKEKKKG</sequence>
<comment type="caution">
    <text evidence="2">The sequence shown here is derived from an EMBL/GenBank/DDBJ whole genome shotgun (WGS) entry which is preliminary data.</text>
</comment>
<feature type="compositionally biased region" description="Basic and acidic residues" evidence="1">
    <location>
        <begin position="81"/>
        <end position="98"/>
    </location>
</feature>
<proteinExistence type="predicted"/>
<reference evidence="2 3" key="1">
    <citation type="submission" date="2020-08" db="EMBL/GenBank/DDBJ databases">
        <title>Acidobacteriota in marine sediments use diverse sulfur dissimilation pathways.</title>
        <authorList>
            <person name="Wasmund K."/>
        </authorList>
    </citation>
    <scope>NUCLEOTIDE SEQUENCE [LARGE SCALE GENOMIC DNA]</scope>
    <source>
        <strain evidence="2">MAG AM3-A</strain>
    </source>
</reference>
<dbReference type="NCBIfam" id="NF041621">
    <property type="entry name" value="MXAN_5187_C_dom"/>
    <property type="match status" value="1"/>
</dbReference>
<dbReference type="EMBL" id="JACXWA010000076">
    <property type="protein sequence ID" value="MBD3870650.1"/>
    <property type="molecule type" value="Genomic_DNA"/>
</dbReference>
<gene>
    <name evidence="2" type="ORF">IFJ97_04750</name>
</gene>
<name>A0A8J7C3E3_9BACT</name>
<evidence type="ECO:0000313" key="2">
    <source>
        <dbReference type="EMBL" id="MBD3870650.1"/>
    </source>
</evidence>
<organism evidence="2 3">
    <name type="scientific">Candidatus Sulfomarinibacter kjeldsenii</name>
    <dbReference type="NCBI Taxonomy" id="2885994"/>
    <lineage>
        <taxon>Bacteria</taxon>
        <taxon>Pseudomonadati</taxon>
        <taxon>Acidobacteriota</taxon>
        <taxon>Thermoanaerobaculia</taxon>
        <taxon>Thermoanaerobaculales</taxon>
        <taxon>Candidatus Sulfomarinibacteraceae</taxon>
        <taxon>Candidatus Sulfomarinibacter</taxon>
    </lineage>
</organism>
<dbReference type="AlphaFoldDB" id="A0A8J7C3E3"/>
<feature type="region of interest" description="Disordered" evidence="1">
    <location>
        <begin position="81"/>
        <end position="116"/>
    </location>
</feature>
<evidence type="ECO:0000256" key="1">
    <source>
        <dbReference type="SAM" id="MobiDB-lite"/>
    </source>
</evidence>
<dbReference type="Proteomes" id="UP000598633">
    <property type="component" value="Unassembled WGS sequence"/>
</dbReference>